<proteinExistence type="predicted"/>
<feature type="non-terminal residue" evidence="3">
    <location>
        <position position="1"/>
    </location>
</feature>
<evidence type="ECO:0000256" key="2">
    <source>
        <dbReference type="SAM" id="SignalP"/>
    </source>
</evidence>
<keyword evidence="2" id="KW-0732">Signal</keyword>
<feature type="signal peptide" evidence="2">
    <location>
        <begin position="1"/>
        <end position="17"/>
    </location>
</feature>
<dbReference type="Proteomes" id="UP000759131">
    <property type="component" value="Unassembled WGS sequence"/>
</dbReference>
<evidence type="ECO:0000313" key="3">
    <source>
        <dbReference type="EMBL" id="CAD7643885.1"/>
    </source>
</evidence>
<sequence length="155" mass="16884">VRGHFIKMLIVIGLGAGKQVVLLGRAGGGGGGCGGLPVARVVGLGCGCSCVWIKAGMCSGIKTEKELEDYFKFMTEQLKATLPMVDVMIEHESHAGMKAKLKVAKKHIEQLIKRKDALRKQCKDHKKSVAECCKLAEDMRTEMQIYQINSQAIPK</sequence>
<keyword evidence="1" id="KW-0175">Coiled coil</keyword>
<reference evidence="3" key="1">
    <citation type="submission" date="2020-11" db="EMBL/GenBank/DDBJ databases">
        <authorList>
            <person name="Tran Van P."/>
        </authorList>
    </citation>
    <scope>NUCLEOTIDE SEQUENCE</scope>
</reference>
<evidence type="ECO:0000256" key="1">
    <source>
        <dbReference type="SAM" id="Coils"/>
    </source>
</evidence>
<feature type="chain" id="PRO_5036403497" evidence="2">
    <location>
        <begin position="18"/>
        <end position="155"/>
    </location>
</feature>
<name>A0A7R9LLH4_9ACAR</name>
<dbReference type="AlphaFoldDB" id="A0A7R9LLH4"/>
<feature type="coiled-coil region" evidence="1">
    <location>
        <begin position="101"/>
        <end position="128"/>
    </location>
</feature>
<evidence type="ECO:0000313" key="4">
    <source>
        <dbReference type="Proteomes" id="UP000759131"/>
    </source>
</evidence>
<dbReference type="EMBL" id="OC884735">
    <property type="protein sequence ID" value="CAD7643885.1"/>
    <property type="molecule type" value="Genomic_DNA"/>
</dbReference>
<organism evidence="3">
    <name type="scientific">Medioppia subpectinata</name>
    <dbReference type="NCBI Taxonomy" id="1979941"/>
    <lineage>
        <taxon>Eukaryota</taxon>
        <taxon>Metazoa</taxon>
        <taxon>Ecdysozoa</taxon>
        <taxon>Arthropoda</taxon>
        <taxon>Chelicerata</taxon>
        <taxon>Arachnida</taxon>
        <taxon>Acari</taxon>
        <taxon>Acariformes</taxon>
        <taxon>Sarcoptiformes</taxon>
        <taxon>Oribatida</taxon>
        <taxon>Brachypylina</taxon>
        <taxon>Oppioidea</taxon>
        <taxon>Oppiidae</taxon>
        <taxon>Medioppia</taxon>
    </lineage>
</organism>
<dbReference type="EMBL" id="CAJPIZ010030160">
    <property type="protein sequence ID" value="CAG2119850.1"/>
    <property type="molecule type" value="Genomic_DNA"/>
</dbReference>
<gene>
    <name evidence="3" type="ORF">OSB1V03_LOCUS19797</name>
</gene>
<protein>
    <submittedName>
        <fullName evidence="3">Uncharacterized protein</fullName>
    </submittedName>
</protein>
<accession>A0A7R9LLH4</accession>
<keyword evidence="4" id="KW-1185">Reference proteome</keyword>